<organism evidence="2 3">
    <name type="scientific">Streptomyces canarius</name>
    <dbReference type="NCBI Taxonomy" id="285453"/>
    <lineage>
        <taxon>Bacteria</taxon>
        <taxon>Bacillati</taxon>
        <taxon>Actinomycetota</taxon>
        <taxon>Actinomycetes</taxon>
        <taxon>Kitasatosporales</taxon>
        <taxon>Streptomycetaceae</taxon>
        <taxon>Streptomyces</taxon>
    </lineage>
</organism>
<evidence type="ECO:0000256" key="1">
    <source>
        <dbReference type="SAM" id="MobiDB-lite"/>
    </source>
</evidence>
<proteinExistence type="predicted"/>
<protein>
    <recommendedName>
        <fullName evidence="4">MarR family transcriptional regulator</fullName>
    </recommendedName>
</protein>
<gene>
    <name evidence="2" type="ORF">GCM10010345_44080</name>
</gene>
<evidence type="ECO:0000313" key="3">
    <source>
        <dbReference type="Proteomes" id="UP000653644"/>
    </source>
</evidence>
<feature type="region of interest" description="Disordered" evidence="1">
    <location>
        <begin position="160"/>
        <end position="179"/>
    </location>
</feature>
<accession>A0ABQ3CR02</accession>
<dbReference type="EMBL" id="BMVN01000014">
    <property type="protein sequence ID" value="GHA34524.1"/>
    <property type="molecule type" value="Genomic_DNA"/>
</dbReference>
<evidence type="ECO:0000313" key="2">
    <source>
        <dbReference type="EMBL" id="GHA34524.1"/>
    </source>
</evidence>
<dbReference type="Proteomes" id="UP000653644">
    <property type="component" value="Unassembled WGS sequence"/>
</dbReference>
<sequence>MLMYVRFMRAARRPPSKERCGNDPCTEGLLGAARRLVDADTGEPVLYAPYAFSGRHTQVDKARVEAITESKAFTPSQKFLVLWWIGVSPEGMEPLRATGADIAKRVGMSTDAVGKINRKLTKHRILVVRGRIGNYNLYRISPYIAFHGTGLEQREAVKSCNPPDIPGFDENTPARWEAK</sequence>
<reference evidence="3" key="1">
    <citation type="journal article" date="2019" name="Int. J. Syst. Evol. Microbiol.">
        <title>The Global Catalogue of Microorganisms (GCM) 10K type strain sequencing project: providing services to taxonomists for standard genome sequencing and annotation.</title>
        <authorList>
            <consortium name="The Broad Institute Genomics Platform"/>
            <consortium name="The Broad Institute Genome Sequencing Center for Infectious Disease"/>
            <person name="Wu L."/>
            <person name="Ma J."/>
        </authorList>
    </citation>
    <scope>NUCLEOTIDE SEQUENCE [LARGE SCALE GENOMIC DNA]</scope>
    <source>
        <strain evidence="3">JCM 4733</strain>
    </source>
</reference>
<name>A0ABQ3CR02_9ACTN</name>
<keyword evidence="3" id="KW-1185">Reference proteome</keyword>
<evidence type="ECO:0008006" key="4">
    <source>
        <dbReference type="Google" id="ProtNLM"/>
    </source>
</evidence>
<comment type="caution">
    <text evidence="2">The sequence shown here is derived from an EMBL/GenBank/DDBJ whole genome shotgun (WGS) entry which is preliminary data.</text>
</comment>